<protein>
    <submittedName>
        <fullName evidence="2">Uncharacterized protein</fullName>
    </submittedName>
</protein>
<feature type="non-terminal residue" evidence="2">
    <location>
        <position position="50"/>
    </location>
</feature>
<dbReference type="AlphaFoldDB" id="A0A6J4TJV2"/>
<evidence type="ECO:0000313" key="2">
    <source>
        <dbReference type="EMBL" id="CAA9525107.1"/>
    </source>
</evidence>
<gene>
    <name evidence="2" type="ORF">AVDCRST_MAG13-3665</name>
</gene>
<name>A0A6J4TJV2_9ACTN</name>
<accession>A0A6J4TJV2</accession>
<feature type="non-terminal residue" evidence="2">
    <location>
        <position position="1"/>
    </location>
</feature>
<dbReference type="EMBL" id="CADCVO010000570">
    <property type="protein sequence ID" value="CAA9525107.1"/>
    <property type="molecule type" value="Genomic_DNA"/>
</dbReference>
<proteinExistence type="predicted"/>
<feature type="region of interest" description="Disordered" evidence="1">
    <location>
        <begin position="18"/>
        <end position="38"/>
    </location>
</feature>
<evidence type="ECO:0000256" key="1">
    <source>
        <dbReference type="SAM" id="MobiDB-lite"/>
    </source>
</evidence>
<reference evidence="2" key="1">
    <citation type="submission" date="2020-02" db="EMBL/GenBank/DDBJ databases">
        <authorList>
            <person name="Meier V. D."/>
        </authorList>
    </citation>
    <scope>NUCLEOTIDE SEQUENCE</scope>
    <source>
        <strain evidence="2">AVDCRST_MAG13</strain>
    </source>
</reference>
<organism evidence="2">
    <name type="scientific">uncultured Solirubrobacteraceae bacterium</name>
    <dbReference type="NCBI Taxonomy" id="1162706"/>
    <lineage>
        <taxon>Bacteria</taxon>
        <taxon>Bacillati</taxon>
        <taxon>Actinomycetota</taxon>
        <taxon>Thermoleophilia</taxon>
        <taxon>Solirubrobacterales</taxon>
        <taxon>Solirubrobacteraceae</taxon>
        <taxon>environmental samples</taxon>
    </lineage>
</organism>
<sequence length="50" mass="5318">GRPPLLLLHLVGGAAARRGGERRGLSRSPGRAGAGEGRRDIWSRAAELRM</sequence>